<protein>
    <submittedName>
        <fullName evidence="3">Uncharacterized protein</fullName>
    </submittedName>
</protein>
<dbReference type="STRING" id="525918.SAMN05660964_01937"/>
<feature type="region of interest" description="Disordered" evidence="1">
    <location>
        <begin position="82"/>
        <end position="102"/>
    </location>
</feature>
<keyword evidence="2" id="KW-0732">Signal</keyword>
<evidence type="ECO:0000256" key="2">
    <source>
        <dbReference type="SAM" id="SignalP"/>
    </source>
</evidence>
<keyword evidence="4" id="KW-1185">Reference proteome</keyword>
<dbReference type="Proteomes" id="UP000199397">
    <property type="component" value="Unassembled WGS sequence"/>
</dbReference>
<dbReference type="AlphaFoldDB" id="A0A1H4CGR6"/>
<feature type="chain" id="PRO_5011541634" evidence="2">
    <location>
        <begin position="22"/>
        <end position="180"/>
    </location>
</feature>
<evidence type="ECO:0000256" key="1">
    <source>
        <dbReference type="SAM" id="MobiDB-lite"/>
    </source>
</evidence>
<sequence length="180" mass="18880">MNMKKLTLACAIALLSTPAAALDLKAFQEQTRAVVPTDPFKATPVCMLDDVSDADSGGGCSFFNNTGMLDATVHLSIGVGKESPEDAEEGDGNPANTDSVPTEVEGWKGLLASKREPEDGFIGKMLMLTHPHGDYQLVLAAGWQPGSKDALSDNTLKAMAGKLAKVYTDQPGLLDGTDTP</sequence>
<feature type="signal peptide" evidence="2">
    <location>
        <begin position="1"/>
        <end position="21"/>
    </location>
</feature>
<evidence type="ECO:0000313" key="3">
    <source>
        <dbReference type="EMBL" id="SEA59530.1"/>
    </source>
</evidence>
<proteinExistence type="predicted"/>
<dbReference type="RefSeq" id="WP_093067994.1">
    <property type="nucleotide sequence ID" value="NZ_FNQP01000010.1"/>
</dbReference>
<accession>A0A1H4CGR6</accession>
<evidence type="ECO:0000313" key="4">
    <source>
        <dbReference type="Proteomes" id="UP000199397"/>
    </source>
</evidence>
<dbReference type="EMBL" id="FNQP01000010">
    <property type="protein sequence ID" value="SEA59530.1"/>
    <property type="molecule type" value="Genomic_DNA"/>
</dbReference>
<name>A0A1H4CGR6_9GAMM</name>
<organism evidence="3 4">
    <name type="scientific">Thiothrix caldifontis</name>
    <dbReference type="NCBI Taxonomy" id="525918"/>
    <lineage>
        <taxon>Bacteria</taxon>
        <taxon>Pseudomonadati</taxon>
        <taxon>Pseudomonadota</taxon>
        <taxon>Gammaproteobacteria</taxon>
        <taxon>Thiotrichales</taxon>
        <taxon>Thiotrichaceae</taxon>
        <taxon>Thiothrix</taxon>
    </lineage>
</organism>
<reference evidence="3 4" key="1">
    <citation type="submission" date="2016-10" db="EMBL/GenBank/DDBJ databases">
        <authorList>
            <person name="de Groot N.N."/>
        </authorList>
    </citation>
    <scope>NUCLEOTIDE SEQUENCE [LARGE SCALE GENOMIC DNA]</scope>
    <source>
        <strain evidence="3 4">DSM 21228</strain>
    </source>
</reference>
<gene>
    <name evidence="3" type="ORF">SAMN05660964_01937</name>
</gene>